<dbReference type="CDD" id="cd00320">
    <property type="entry name" value="cpn10"/>
    <property type="match status" value="1"/>
</dbReference>
<dbReference type="InterPro" id="IPR037124">
    <property type="entry name" value="Chaperonin_GroES_sf"/>
</dbReference>
<dbReference type="InterPro" id="IPR020818">
    <property type="entry name" value="Chaperonin_GroES"/>
</dbReference>
<comment type="caution">
    <text evidence="2">The sequence shown here is derived from an EMBL/GenBank/DDBJ whole genome shotgun (WGS) entry which is preliminary data.</text>
</comment>
<dbReference type="SMART" id="SM00883">
    <property type="entry name" value="Cpn10"/>
    <property type="match status" value="1"/>
</dbReference>
<dbReference type="GO" id="GO:0044183">
    <property type="term" value="F:protein folding chaperone"/>
    <property type="evidence" value="ECO:0007669"/>
    <property type="project" value="InterPro"/>
</dbReference>
<dbReference type="SUPFAM" id="SSF50129">
    <property type="entry name" value="GroES-like"/>
    <property type="match status" value="1"/>
</dbReference>
<reference evidence="2" key="1">
    <citation type="journal article" date="2015" name="Nature">
        <title>Complex archaea that bridge the gap between prokaryotes and eukaryotes.</title>
        <authorList>
            <person name="Spang A."/>
            <person name="Saw J.H."/>
            <person name="Jorgensen S.L."/>
            <person name="Zaremba-Niedzwiedzka K."/>
            <person name="Martijn J."/>
            <person name="Lind A.E."/>
            <person name="van Eijk R."/>
            <person name="Schleper C."/>
            <person name="Guy L."/>
            <person name="Ettema T.J."/>
        </authorList>
    </citation>
    <scope>NUCLEOTIDE SEQUENCE</scope>
</reference>
<accession>A0A0F8XNS1</accession>
<evidence type="ECO:0000313" key="2">
    <source>
        <dbReference type="EMBL" id="KKK62820.1"/>
    </source>
</evidence>
<protein>
    <submittedName>
        <fullName evidence="2">Uncharacterized protein</fullName>
    </submittedName>
</protein>
<sequence length="148" mass="16435">MKTATNPKVNKSGIFPCGNHILVKPDVIEEKSKGGIIIPEEVKKRYQVSVSYGHVIAVGPDAFTHSVTVTQRKMGNGKFRDVERTTIRYAEDFAVPGDRICYAIHSGRNYVGEDGEHYVQINDTDITARVTDNVTATHLEAREPFSKS</sequence>
<dbReference type="Gene3D" id="2.30.33.40">
    <property type="entry name" value="GroES chaperonin"/>
    <property type="match status" value="1"/>
</dbReference>
<dbReference type="GO" id="GO:0005524">
    <property type="term" value="F:ATP binding"/>
    <property type="evidence" value="ECO:0007669"/>
    <property type="project" value="InterPro"/>
</dbReference>
<keyword evidence="1" id="KW-0143">Chaperone</keyword>
<dbReference type="Pfam" id="PF00166">
    <property type="entry name" value="Cpn10"/>
    <property type="match status" value="1"/>
</dbReference>
<dbReference type="InterPro" id="IPR011032">
    <property type="entry name" value="GroES-like_sf"/>
</dbReference>
<name>A0A0F8XNS1_9ZZZZ</name>
<dbReference type="EMBL" id="LAZR01061813">
    <property type="protein sequence ID" value="KKK62820.1"/>
    <property type="molecule type" value="Genomic_DNA"/>
</dbReference>
<gene>
    <name evidence="2" type="ORF">LCGC14_3000510</name>
</gene>
<dbReference type="AlphaFoldDB" id="A0A0F8XNS1"/>
<proteinExistence type="predicted"/>
<organism evidence="2">
    <name type="scientific">marine sediment metagenome</name>
    <dbReference type="NCBI Taxonomy" id="412755"/>
    <lineage>
        <taxon>unclassified sequences</taxon>
        <taxon>metagenomes</taxon>
        <taxon>ecological metagenomes</taxon>
    </lineage>
</organism>
<evidence type="ECO:0000256" key="1">
    <source>
        <dbReference type="ARBA" id="ARBA00023186"/>
    </source>
</evidence>